<dbReference type="AlphaFoldDB" id="A0A383F8K2"/>
<feature type="transmembrane region" description="Helical" evidence="1">
    <location>
        <begin position="25"/>
        <end position="42"/>
    </location>
</feature>
<keyword evidence="1" id="KW-1133">Transmembrane helix</keyword>
<gene>
    <name evidence="2" type="ORF">METZ01_LOCUS517589</name>
</gene>
<protein>
    <submittedName>
        <fullName evidence="2">Uncharacterized protein</fullName>
    </submittedName>
</protein>
<accession>A0A383F8K2</accession>
<feature type="transmembrane region" description="Helical" evidence="1">
    <location>
        <begin position="90"/>
        <end position="110"/>
    </location>
</feature>
<keyword evidence="1" id="KW-0812">Transmembrane</keyword>
<dbReference type="EMBL" id="UINC01231969">
    <property type="protein sequence ID" value="SVE64735.1"/>
    <property type="molecule type" value="Genomic_DNA"/>
</dbReference>
<keyword evidence="1" id="KW-0472">Membrane</keyword>
<reference evidence="2" key="1">
    <citation type="submission" date="2018-05" db="EMBL/GenBank/DDBJ databases">
        <authorList>
            <person name="Lanie J.A."/>
            <person name="Ng W.-L."/>
            <person name="Kazmierczak K.M."/>
            <person name="Andrzejewski T.M."/>
            <person name="Davidsen T.M."/>
            <person name="Wayne K.J."/>
            <person name="Tettelin H."/>
            <person name="Glass J.I."/>
            <person name="Rusch D."/>
            <person name="Podicherti R."/>
            <person name="Tsui H.-C.T."/>
            <person name="Winkler M.E."/>
        </authorList>
    </citation>
    <scope>NUCLEOTIDE SEQUENCE</scope>
</reference>
<sequence>MDRKMTTSKLFPTTFSKFDMRNSKIIITLIFILYTKAIYAFVDQFNTQEIGIYYQIINIINYPYAFFWVVVQDLAPFLMHDVFYQWQVNFLITGGVIMDIGLLILAYSLTLDARNTVRKPKLIFTSLPIIILGLILNYIMGWVAHFINYV</sequence>
<feature type="transmembrane region" description="Helical" evidence="1">
    <location>
        <begin position="122"/>
        <end position="147"/>
    </location>
</feature>
<organism evidence="2">
    <name type="scientific">marine metagenome</name>
    <dbReference type="NCBI Taxonomy" id="408172"/>
    <lineage>
        <taxon>unclassified sequences</taxon>
        <taxon>metagenomes</taxon>
        <taxon>ecological metagenomes</taxon>
    </lineage>
</organism>
<evidence type="ECO:0000256" key="1">
    <source>
        <dbReference type="SAM" id="Phobius"/>
    </source>
</evidence>
<evidence type="ECO:0000313" key="2">
    <source>
        <dbReference type="EMBL" id="SVE64735.1"/>
    </source>
</evidence>
<feature type="non-terminal residue" evidence="2">
    <location>
        <position position="150"/>
    </location>
</feature>
<feature type="transmembrane region" description="Helical" evidence="1">
    <location>
        <begin position="51"/>
        <end position="70"/>
    </location>
</feature>
<name>A0A383F8K2_9ZZZZ</name>
<proteinExistence type="predicted"/>